<evidence type="ECO:0000313" key="1">
    <source>
        <dbReference type="EMBL" id="KAJ8712929.1"/>
    </source>
</evidence>
<organism evidence="1 2">
    <name type="scientific">Mythimna loreyi</name>
    <dbReference type="NCBI Taxonomy" id="667449"/>
    <lineage>
        <taxon>Eukaryota</taxon>
        <taxon>Metazoa</taxon>
        <taxon>Ecdysozoa</taxon>
        <taxon>Arthropoda</taxon>
        <taxon>Hexapoda</taxon>
        <taxon>Insecta</taxon>
        <taxon>Pterygota</taxon>
        <taxon>Neoptera</taxon>
        <taxon>Endopterygota</taxon>
        <taxon>Lepidoptera</taxon>
        <taxon>Glossata</taxon>
        <taxon>Ditrysia</taxon>
        <taxon>Noctuoidea</taxon>
        <taxon>Noctuidae</taxon>
        <taxon>Noctuinae</taxon>
        <taxon>Hadenini</taxon>
        <taxon>Mythimna</taxon>
    </lineage>
</organism>
<dbReference type="EMBL" id="CM056797">
    <property type="protein sequence ID" value="KAJ8712929.1"/>
    <property type="molecule type" value="Genomic_DNA"/>
</dbReference>
<name>A0ACC2QFT2_9NEOP</name>
<protein>
    <submittedName>
        <fullName evidence="1">Uncharacterized protein</fullName>
    </submittedName>
</protein>
<gene>
    <name evidence="1" type="ORF">PYW08_008233</name>
</gene>
<accession>A0ACC2QFT2</accession>
<comment type="caution">
    <text evidence="1">The sequence shown here is derived from an EMBL/GenBank/DDBJ whole genome shotgun (WGS) entry which is preliminary data.</text>
</comment>
<dbReference type="Proteomes" id="UP001231649">
    <property type="component" value="Chromosome 21"/>
</dbReference>
<keyword evidence="2" id="KW-1185">Reference proteome</keyword>
<reference evidence="1" key="1">
    <citation type="submission" date="2023-03" db="EMBL/GenBank/DDBJ databases">
        <title>Chromosome-level genomes of two armyworms, Mythimna separata and Mythimna loreyi, provide insights into the biosynthesis and reception of sex pheromones.</title>
        <authorList>
            <person name="Zhao H."/>
        </authorList>
    </citation>
    <scope>NUCLEOTIDE SEQUENCE</scope>
    <source>
        <strain evidence="1">BeijingLab</strain>
    </source>
</reference>
<sequence length="237" mass="27092">MVHSKALLKSMMTEPMLLNTSSRLMCGIVRSLSTSSTVCASSHYDVLGITPKATQNDIKSAYYKLSKIYHPDKSNNDEAAAKKFRAISEAYEVLGNLQLKKMYDKGLLGGRVTNARVEYQPDPEPTDPTLKFYKSRSQRKAVPTMDGKQPIYDFDTWSKNHYGDLFEKSKYDREFLRKKREKKLDTEHSNRQEVFLYVMFGIGGLFLFLVTQGTTDYDLDKTALKHSNTNTETQPKV</sequence>
<evidence type="ECO:0000313" key="2">
    <source>
        <dbReference type="Proteomes" id="UP001231649"/>
    </source>
</evidence>
<proteinExistence type="predicted"/>